<dbReference type="InterPro" id="IPR036291">
    <property type="entry name" value="NAD(P)-bd_dom_sf"/>
</dbReference>
<dbReference type="Gene3D" id="3.40.50.720">
    <property type="entry name" value="NAD(P)-binding Rossmann-like Domain"/>
    <property type="match status" value="1"/>
</dbReference>
<feature type="domain" description="Ketoreductase" evidence="4">
    <location>
        <begin position="1"/>
        <end position="180"/>
    </location>
</feature>
<dbReference type="EMBL" id="FUYM01000020">
    <property type="protein sequence ID" value="SKC12026.1"/>
    <property type="molecule type" value="Genomic_DNA"/>
</dbReference>
<dbReference type="Pfam" id="PF00106">
    <property type="entry name" value="adh_short"/>
    <property type="match status" value="1"/>
</dbReference>
<dbReference type="PANTHER" id="PTHR43115">
    <property type="entry name" value="DEHYDROGENASE/REDUCTASE SDR FAMILY MEMBER 11"/>
    <property type="match status" value="1"/>
</dbReference>
<dbReference type="Proteomes" id="UP000189818">
    <property type="component" value="Unassembled WGS sequence"/>
</dbReference>
<gene>
    <name evidence="5" type="ORF">SAMN06295920_12013</name>
</gene>
<proteinExistence type="inferred from homology"/>
<dbReference type="SUPFAM" id="SSF51735">
    <property type="entry name" value="NAD(P)-binding Rossmann-fold domains"/>
    <property type="match status" value="1"/>
</dbReference>
<dbReference type="PRINTS" id="PR00080">
    <property type="entry name" value="SDRFAMILY"/>
</dbReference>
<dbReference type="InterPro" id="IPR057326">
    <property type="entry name" value="KR_dom"/>
</dbReference>
<evidence type="ECO:0000259" key="4">
    <source>
        <dbReference type="SMART" id="SM00822"/>
    </source>
</evidence>
<protein>
    <submittedName>
        <fullName evidence="5">NADP+-dependent farnesol dehydrogenase</fullName>
    </submittedName>
</protein>
<evidence type="ECO:0000256" key="2">
    <source>
        <dbReference type="ARBA" id="ARBA00023002"/>
    </source>
</evidence>
<sequence>MVTGATTGIGEAVAYQVAEMGLSVVLVGRRADRLEAVAENVRARGGKATPINCDIGDPAAISALFDEVRNRVGGLDVLINNAGVGYQSAIGTFDTTELRQVLDINVLGTALCIREALPFFDNRLDTAIVTISSMAAHRIPAGGYGMYAASKHAVRAIMEALRLELAEIRSPTKVANISPGTVATEFHKLFVRTGEDPTEALPFQRLTPDDVADAVAYLLSTPSHVQINEMLIRPTGQIG</sequence>
<accession>A0A1T5GUF9</accession>
<dbReference type="PRINTS" id="PR00081">
    <property type="entry name" value="GDHRDH"/>
</dbReference>
<dbReference type="SMART" id="SM00822">
    <property type="entry name" value="PKS_KR"/>
    <property type="match status" value="1"/>
</dbReference>
<organism evidence="5 6">
    <name type="scientific">Rhizorhabdus histidinilytica</name>
    <dbReference type="NCBI Taxonomy" id="439228"/>
    <lineage>
        <taxon>Bacteria</taxon>
        <taxon>Pseudomonadati</taxon>
        <taxon>Pseudomonadota</taxon>
        <taxon>Alphaproteobacteria</taxon>
        <taxon>Sphingomonadales</taxon>
        <taxon>Sphingomonadaceae</taxon>
        <taxon>Rhizorhabdus</taxon>
    </lineage>
</organism>
<keyword evidence="2" id="KW-0560">Oxidoreductase</keyword>
<evidence type="ECO:0000313" key="6">
    <source>
        <dbReference type="Proteomes" id="UP000189818"/>
    </source>
</evidence>
<evidence type="ECO:0000256" key="3">
    <source>
        <dbReference type="RuleBase" id="RU000363"/>
    </source>
</evidence>
<dbReference type="STRING" id="439228.SAMN06295920_12013"/>
<dbReference type="AlphaFoldDB" id="A0A1T5GUF9"/>
<name>A0A1T5GUF9_9SPHN</name>
<evidence type="ECO:0000313" key="5">
    <source>
        <dbReference type="EMBL" id="SKC12026.1"/>
    </source>
</evidence>
<dbReference type="GO" id="GO:0016616">
    <property type="term" value="F:oxidoreductase activity, acting on the CH-OH group of donors, NAD or NADP as acceptor"/>
    <property type="evidence" value="ECO:0007669"/>
    <property type="project" value="UniProtKB-ARBA"/>
</dbReference>
<dbReference type="PANTHER" id="PTHR43115:SF4">
    <property type="entry name" value="DEHYDROGENASE_REDUCTASE SDR FAMILY MEMBER 11"/>
    <property type="match status" value="1"/>
</dbReference>
<dbReference type="FunFam" id="3.40.50.720:FF:000047">
    <property type="entry name" value="NADP-dependent L-serine/L-allo-threonine dehydrogenase"/>
    <property type="match status" value="1"/>
</dbReference>
<evidence type="ECO:0000256" key="1">
    <source>
        <dbReference type="ARBA" id="ARBA00006484"/>
    </source>
</evidence>
<comment type="similarity">
    <text evidence="1 3">Belongs to the short-chain dehydrogenases/reductases (SDR) family.</text>
</comment>
<keyword evidence="6" id="KW-1185">Reference proteome</keyword>
<reference evidence="6" key="1">
    <citation type="submission" date="2017-02" db="EMBL/GenBank/DDBJ databases">
        <authorList>
            <person name="Varghese N."/>
            <person name="Submissions S."/>
        </authorList>
    </citation>
    <scope>NUCLEOTIDE SEQUENCE [LARGE SCALE GENOMIC DNA]</scope>
    <source>
        <strain evidence="6">UM2</strain>
    </source>
</reference>
<dbReference type="InterPro" id="IPR002347">
    <property type="entry name" value="SDR_fam"/>
</dbReference>